<gene>
    <name evidence="1" type="ORF">J2W61_001443</name>
</gene>
<sequence length="57" mass="6522">MYTVWQVPKGRSHKAVVDDLNHWGYDPVVGNDMLIYLDTAPAGTYGKYILRLIQMLP</sequence>
<evidence type="ECO:0000313" key="2">
    <source>
        <dbReference type="Proteomes" id="UP001265315"/>
    </source>
</evidence>
<comment type="caution">
    <text evidence="1">The sequence shown here is derived from an EMBL/GenBank/DDBJ whole genome shotgun (WGS) entry which is preliminary data.</text>
</comment>
<dbReference type="AlphaFoldDB" id="A0AAW8LN91"/>
<reference evidence="1" key="1">
    <citation type="submission" date="2023-07" db="EMBL/GenBank/DDBJ databases">
        <title>Sorghum-associated microbial communities from plants grown in Nebraska, USA.</title>
        <authorList>
            <person name="Schachtman D."/>
        </authorList>
    </citation>
    <scope>NUCLEOTIDE SEQUENCE</scope>
    <source>
        <strain evidence="1">1457</strain>
    </source>
</reference>
<dbReference type="Proteomes" id="UP001265315">
    <property type="component" value="Unassembled WGS sequence"/>
</dbReference>
<protein>
    <submittedName>
        <fullName evidence="1">Uncharacterized protein</fullName>
    </submittedName>
</protein>
<name>A0AAW8LN91_AGRTU</name>
<accession>A0AAW8LN91</accession>
<dbReference type="EMBL" id="JAVDSW010000001">
    <property type="protein sequence ID" value="MDR6701615.1"/>
    <property type="molecule type" value="Genomic_DNA"/>
</dbReference>
<organism evidence="1 2">
    <name type="scientific">Agrobacterium tumefaciens</name>
    <dbReference type="NCBI Taxonomy" id="358"/>
    <lineage>
        <taxon>Bacteria</taxon>
        <taxon>Pseudomonadati</taxon>
        <taxon>Pseudomonadota</taxon>
        <taxon>Alphaproteobacteria</taxon>
        <taxon>Hyphomicrobiales</taxon>
        <taxon>Rhizobiaceae</taxon>
        <taxon>Rhizobium/Agrobacterium group</taxon>
        <taxon>Agrobacterium</taxon>
        <taxon>Agrobacterium tumefaciens complex</taxon>
    </lineage>
</organism>
<proteinExistence type="predicted"/>
<evidence type="ECO:0000313" key="1">
    <source>
        <dbReference type="EMBL" id="MDR6701615.1"/>
    </source>
</evidence>